<protein>
    <recommendedName>
        <fullName evidence="5">SMP-30/gluconolactonase/LRE family protein</fullName>
    </recommendedName>
</protein>
<feature type="signal peptide" evidence="2">
    <location>
        <begin position="1"/>
        <end position="24"/>
    </location>
</feature>
<feature type="chain" id="PRO_5045707403" description="SMP-30/gluconolactonase/LRE family protein" evidence="2">
    <location>
        <begin position="25"/>
        <end position="304"/>
    </location>
</feature>
<evidence type="ECO:0000313" key="4">
    <source>
        <dbReference type="Proteomes" id="UP001501207"/>
    </source>
</evidence>
<reference evidence="4" key="1">
    <citation type="journal article" date="2019" name="Int. J. Syst. Evol. Microbiol.">
        <title>The Global Catalogue of Microorganisms (GCM) 10K type strain sequencing project: providing services to taxonomists for standard genome sequencing and annotation.</title>
        <authorList>
            <consortium name="The Broad Institute Genomics Platform"/>
            <consortium name="The Broad Institute Genome Sequencing Center for Infectious Disease"/>
            <person name="Wu L."/>
            <person name="Ma J."/>
        </authorList>
    </citation>
    <scope>NUCLEOTIDE SEQUENCE [LARGE SCALE GENOMIC DNA]</scope>
    <source>
        <strain evidence="4">JCM 17664</strain>
    </source>
</reference>
<feature type="compositionally biased region" description="Low complexity" evidence="1">
    <location>
        <begin position="29"/>
        <end position="48"/>
    </location>
</feature>
<keyword evidence="4" id="KW-1185">Reference proteome</keyword>
<comment type="caution">
    <text evidence="3">The sequence shown here is derived from an EMBL/GenBank/DDBJ whole genome shotgun (WGS) entry which is preliminary data.</text>
</comment>
<organism evidence="3 4">
    <name type="scientific">Compostibacter hankyongensis</name>
    <dbReference type="NCBI Taxonomy" id="1007089"/>
    <lineage>
        <taxon>Bacteria</taxon>
        <taxon>Pseudomonadati</taxon>
        <taxon>Bacteroidota</taxon>
        <taxon>Chitinophagia</taxon>
        <taxon>Chitinophagales</taxon>
        <taxon>Chitinophagaceae</taxon>
        <taxon>Compostibacter</taxon>
    </lineage>
</organism>
<dbReference type="Gene3D" id="2.120.10.30">
    <property type="entry name" value="TolB, C-terminal domain"/>
    <property type="match status" value="1"/>
</dbReference>
<sequence length="304" mass="32274">MSHPATLCLSATLLWGACLTACNSAPSSGSAGSESDSAAVTAAAPASSPEKKWETDTVVRAPESVLWDAGEGIFYVSDINGDGSARDGNGFISKVSPDGTVKQLHWADGLDAPKGLGMYKDEVYAADLSQLVILDKKSGKIKKKLTLPGATFLNDIAVDDEGNVYVSDTRQGKIYRYRDGKAEVFLGGDEVKGANGLLAEKGSLWMLTAAGISRYDFSTKKTSLFSDAVKNGDGITRVNDSDLIVSQWKGLVYYVKADGTANQILDLQAEHKNTADLFFLPEQQLLVIPTFTGNTVAAYTVSAP</sequence>
<evidence type="ECO:0008006" key="5">
    <source>
        <dbReference type="Google" id="ProtNLM"/>
    </source>
</evidence>
<keyword evidence="2" id="KW-0732">Signal</keyword>
<dbReference type="EMBL" id="BAABFN010000001">
    <property type="protein sequence ID" value="GAA4302727.1"/>
    <property type="molecule type" value="Genomic_DNA"/>
</dbReference>
<dbReference type="SUPFAM" id="SSF63829">
    <property type="entry name" value="Calcium-dependent phosphotriesterase"/>
    <property type="match status" value="1"/>
</dbReference>
<dbReference type="Proteomes" id="UP001501207">
    <property type="component" value="Unassembled WGS sequence"/>
</dbReference>
<evidence type="ECO:0000256" key="1">
    <source>
        <dbReference type="SAM" id="MobiDB-lite"/>
    </source>
</evidence>
<evidence type="ECO:0000256" key="2">
    <source>
        <dbReference type="SAM" id="SignalP"/>
    </source>
</evidence>
<name>A0ABP8FFV8_9BACT</name>
<accession>A0ABP8FFV8</accession>
<feature type="region of interest" description="Disordered" evidence="1">
    <location>
        <begin position="29"/>
        <end position="55"/>
    </location>
</feature>
<proteinExistence type="predicted"/>
<evidence type="ECO:0000313" key="3">
    <source>
        <dbReference type="EMBL" id="GAA4302727.1"/>
    </source>
</evidence>
<dbReference type="InterPro" id="IPR011042">
    <property type="entry name" value="6-blade_b-propeller_TolB-like"/>
</dbReference>
<dbReference type="RefSeq" id="WP_344974939.1">
    <property type="nucleotide sequence ID" value="NZ_BAABFN010000001.1"/>
</dbReference>
<gene>
    <name evidence="3" type="ORF">GCM10023143_05390</name>
</gene>